<dbReference type="Proteomes" id="UP000652153">
    <property type="component" value="Unassembled WGS sequence"/>
</dbReference>
<evidence type="ECO:0000313" key="2">
    <source>
        <dbReference type="Proteomes" id="UP000652153"/>
    </source>
</evidence>
<proteinExistence type="predicted"/>
<protein>
    <recommendedName>
        <fullName evidence="3">Recombinase domain-containing protein</fullName>
    </recommendedName>
</protein>
<dbReference type="EMBL" id="BMFU01000001">
    <property type="protein sequence ID" value="GGH46028.1"/>
    <property type="molecule type" value="Genomic_DNA"/>
</dbReference>
<accession>A0ABQ1Z0U9</accession>
<keyword evidence="2" id="KW-1185">Reference proteome</keyword>
<evidence type="ECO:0008006" key="3">
    <source>
        <dbReference type="Google" id="ProtNLM"/>
    </source>
</evidence>
<comment type="caution">
    <text evidence="1">The sequence shown here is derived from an EMBL/GenBank/DDBJ whole genome shotgun (WGS) entry which is preliminary data.</text>
</comment>
<sequence length="58" mass="6672">MIEFTVDIAPMGAVRMTQKGKWTSETAQRYLSYKKHIGLLARAYCAEPLRRPVHAEIH</sequence>
<evidence type="ECO:0000313" key="1">
    <source>
        <dbReference type="EMBL" id="GGH46028.1"/>
    </source>
</evidence>
<dbReference type="RefSeq" id="WP_229729642.1">
    <property type="nucleotide sequence ID" value="NZ_BMFU01000001.1"/>
</dbReference>
<organism evidence="1 2">
    <name type="scientific">Paenibacillus silvae</name>
    <dbReference type="NCBI Taxonomy" id="1325358"/>
    <lineage>
        <taxon>Bacteria</taxon>
        <taxon>Bacillati</taxon>
        <taxon>Bacillota</taxon>
        <taxon>Bacilli</taxon>
        <taxon>Bacillales</taxon>
        <taxon>Paenibacillaceae</taxon>
        <taxon>Paenibacillus</taxon>
    </lineage>
</organism>
<reference evidence="2" key="1">
    <citation type="journal article" date="2019" name="Int. J. Syst. Evol. Microbiol.">
        <title>The Global Catalogue of Microorganisms (GCM) 10K type strain sequencing project: providing services to taxonomists for standard genome sequencing and annotation.</title>
        <authorList>
            <consortium name="The Broad Institute Genomics Platform"/>
            <consortium name="The Broad Institute Genome Sequencing Center for Infectious Disease"/>
            <person name="Wu L."/>
            <person name="Ma J."/>
        </authorList>
    </citation>
    <scope>NUCLEOTIDE SEQUENCE [LARGE SCALE GENOMIC DNA]</scope>
    <source>
        <strain evidence="2">CGMCC 1.12770</strain>
    </source>
</reference>
<gene>
    <name evidence="1" type="ORF">GCM10008014_08430</name>
</gene>
<name>A0ABQ1Z0U9_9BACL</name>